<dbReference type="PaxDb" id="269797-Mbar_A1843"/>
<organism evidence="1">
    <name type="scientific">Methanosarcina barkeri (strain Fusaro / DSM 804)</name>
    <dbReference type="NCBI Taxonomy" id="269797"/>
    <lineage>
        <taxon>Archaea</taxon>
        <taxon>Methanobacteriati</taxon>
        <taxon>Methanobacteriota</taxon>
        <taxon>Stenosarchaea group</taxon>
        <taxon>Methanomicrobia</taxon>
        <taxon>Methanosarcinales</taxon>
        <taxon>Methanosarcinaceae</taxon>
        <taxon>Methanosarcina</taxon>
    </lineage>
</organism>
<protein>
    <submittedName>
        <fullName evidence="1">Uncharacterized protein</fullName>
    </submittedName>
</protein>
<reference evidence="1" key="1">
    <citation type="submission" date="2006-06" db="EMBL/GenBank/DDBJ databases">
        <title>Complete sequence of chromosome 1 of Methanosarcina barkeri str. fusaro.</title>
        <authorList>
            <person name="Copeland A."/>
            <person name="Lucas S."/>
            <person name="Lapidus A."/>
            <person name="Barry K."/>
            <person name="Detter J.C."/>
            <person name="Glavina T."/>
            <person name="Hammon N."/>
            <person name="Israni S."/>
            <person name="Pitluck S."/>
            <person name="Goodwin L.A."/>
            <person name="Saunders E.H."/>
            <person name="Schmutz J."/>
            <person name="Larimer F."/>
            <person name="Land M."/>
            <person name="Anderson I."/>
            <person name="Richardson P."/>
        </authorList>
    </citation>
    <scope>NUCLEOTIDE SEQUENCE</scope>
    <source>
        <strain evidence="1">Fusaro</strain>
    </source>
</reference>
<dbReference type="EMBL" id="CP000099">
    <property type="protein sequence ID" value="AAZ70784.1"/>
    <property type="molecule type" value="Genomic_DNA"/>
</dbReference>
<dbReference type="HOGENOM" id="CLU_185765_0_0_2"/>
<dbReference type="PANTHER" id="PTHR36166">
    <property type="entry name" value="CHROMOSOME 9, WHOLE GENOME SHOTGUN SEQUENCE"/>
    <property type="match status" value="1"/>
</dbReference>
<dbReference type="KEGG" id="mba:Mbar_A1843"/>
<dbReference type="Gene3D" id="3.30.530.20">
    <property type="match status" value="1"/>
</dbReference>
<dbReference type="InterPro" id="IPR023393">
    <property type="entry name" value="START-like_dom_sf"/>
</dbReference>
<evidence type="ECO:0000313" key="1">
    <source>
        <dbReference type="EMBL" id="AAZ70784.1"/>
    </source>
</evidence>
<name>Q46BF8_METBF</name>
<proteinExistence type="predicted"/>
<gene>
    <name evidence="1" type="ordered locus">Mbar_A1843</name>
</gene>
<dbReference type="AlphaFoldDB" id="Q46BF8"/>
<dbReference type="eggNOG" id="arCOG05264">
    <property type="taxonomic scope" value="Archaea"/>
</dbReference>
<sequence length="107" mass="12069">MTGVSNSGEQLTIQMHLGNRVMTIRPTILVIRPERELRWIGHLLIPGIFDGEHSFVIEPAGENRVRLIQRETFNGLLVPFSGSLLGNTKRSFSTMNLALKERVEQSN</sequence>
<dbReference type="SUPFAM" id="SSF55961">
    <property type="entry name" value="Bet v1-like"/>
    <property type="match status" value="1"/>
</dbReference>
<accession>Q46BF8</accession>
<dbReference type="CDD" id="cd07822">
    <property type="entry name" value="SRPBCC_4"/>
    <property type="match status" value="1"/>
</dbReference>
<dbReference type="PANTHER" id="PTHR36166:SF1">
    <property type="entry name" value="SRPBCC DOMAIN-CONTAINING PROTEIN"/>
    <property type="match status" value="1"/>
</dbReference>